<evidence type="ECO:0000313" key="1">
    <source>
        <dbReference type="EMBL" id="GIY03444.1"/>
    </source>
</evidence>
<keyword evidence="2" id="KW-1185">Reference proteome</keyword>
<gene>
    <name evidence="1" type="ORF">CDAR_28661</name>
</gene>
<evidence type="ECO:0000313" key="2">
    <source>
        <dbReference type="Proteomes" id="UP001054837"/>
    </source>
</evidence>
<dbReference type="Proteomes" id="UP001054837">
    <property type="component" value="Unassembled WGS sequence"/>
</dbReference>
<protein>
    <submittedName>
        <fullName evidence="1">Uncharacterized protein</fullName>
    </submittedName>
</protein>
<accession>A0AAV4Q4T8</accession>
<dbReference type="AlphaFoldDB" id="A0AAV4Q4T8"/>
<organism evidence="1 2">
    <name type="scientific">Caerostris darwini</name>
    <dbReference type="NCBI Taxonomy" id="1538125"/>
    <lineage>
        <taxon>Eukaryota</taxon>
        <taxon>Metazoa</taxon>
        <taxon>Ecdysozoa</taxon>
        <taxon>Arthropoda</taxon>
        <taxon>Chelicerata</taxon>
        <taxon>Arachnida</taxon>
        <taxon>Araneae</taxon>
        <taxon>Araneomorphae</taxon>
        <taxon>Entelegynae</taxon>
        <taxon>Araneoidea</taxon>
        <taxon>Araneidae</taxon>
        <taxon>Caerostris</taxon>
    </lineage>
</organism>
<proteinExistence type="predicted"/>
<sequence>MIVGGLLSLENGHGLFVGRTVLPVDLRRKCDDENLTLDTVPKPRLGYMDQVCEEIFDVIERLSKGWEDSVTRNSVLPTRGYRTILQVGVCVLNDGAIFLVIGRLKTP</sequence>
<comment type="caution">
    <text evidence="1">The sequence shown here is derived from an EMBL/GenBank/DDBJ whole genome shotgun (WGS) entry which is preliminary data.</text>
</comment>
<dbReference type="EMBL" id="BPLQ01003810">
    <property type="protein sequence ID" value="GIY03444.1"/>
    <property type="molecule type" value="Genomic_DNA"/>
</dbReference>
<reference evidence="1 2" key="1">
    <citation type="submission" date="2021-06" db="EMBL/GenBank/DDBJ databases">
        <title>Caerostris darwini draft genome.</title>
        <authorList>
            <person name="Kono N."/>
            <person name="Arakawa K."/>
        </authorList>
    </citation>
    <scope>NUCLEOTIDE SEQUENCE [LARGE SCALE GENOMIC DNA]</scope>
</reference>
<name>A0AAV4Q4T8_9ARAC</name>